<keyword evidence="7 11" id="KW-0406">Ion transport</keyword>
<accession>A0AAV4C4X7</accession>
<evidence type="ECO:0000256" key="9">
    <source>
        <dbReference type="ARBA" id="ARBA00023201"/>
    </source>
</evidence>
<dbReference type="EMBL" id="BLXT01005830">
    <property type="protein sequence ID" value="GFO26416.1"/>
    <property type="molecule type" value="Genomic_DNA"/>
</dbReference>
<gene>
    <name evidence="12" type="ORF">PoB_005292100</name>
</gene>
<keyword evidence="10 11" id="KW-0407">Ion channel</keyword>
<evidence type="ECO:0000313" key="13">
    <source>
        <dbReference type="Proteomes" id="UP000735302"/>
    </source>
</evidence>
<evidence type="ECO:0000256" key="1">
    <source>
        <dbReference type="ARBA" id="ARBA00004141"/>
    </source>
</evidence>
<keyword evidence="9 11" id="KW-0739">Sodium transport</keyword>
<evidence type="ECO:0000256" key="2">
    <source>
        <dbReference type="ARBA" id="ARBA00022448"/>
    </source>
</evidence>
<keyword evidence="2 11" id="KW-0813">Transport</keyword>
<sequence length="120" mass="12975">MAMRAGPGNGLSMEFDVQLDEYLPSTTANGLKILIHDNREMPFPEDGGIMAGMGVDTSIAIRNTQIKRLASPYADCMAKVDVNNKEELPFLQNVASLTPSTLVRSPVCRSIFTNTANVAT</sequence>
<dbReference type="Pfam" id="PF00858">
    <property type="entry name" value="ASC"/>
    <property type="match status" value="1"/>
</dbReference>
<comment type="similarity">
    <text evidence="11">Belongs to the amiloride-sensitive sodium channel (TC 1.A.6) family.</text>
</comment>
<evidence type="ECO:0000256" key="7">
    <source>
        <dbReference type="ARBA" id="ARBA00023065"/>
    </source>
</evidence>
<evidence type="ECO:0000256" key="5">
    <source>
        <dbReference type="ARBA" id="ARBA00022989"/>
    </source>
</evidence>
<dbReference type="GO" id="GO:0015280">
    <property type="term" value="F:ligand-gated sodium channel activity"/>
    <property type="evidence" value="ECO:0007669"/>
    <property type="project" value="TreeGrafter"/>
</dbReference>
<organism evidence="12 13">
    <name type="scientific">Plakobranchus ocellatus</name>
    <dbReference type="NCBI Taxonomy" id="259542"/>
    <lineage>
        <taxon>Eukaryota</taxon>
        <taxon>Metazoa</taxon>
        <taxon>Spiralia</taxon>
        <taxon>Lophotrochozoa</taxon>
        <taxon>Mollusca</taxon>
        <taxon>Gastropoda</taxon>
        <taxon>Heterobranchia</taxon>
        <taxon>Euthyneura</taxon>
        <taxon>Panpulmonata</taxon>
        <taxon>Sacoglossa</taxon>
        <taxon>Placobranchoidea</taxon>
        <taxon>Plakobranchidae</taxon>
        <taxon>Plakobranchus</taxon>
    </lineage>
</organism>
<keyword evidence="13" id="KW-1185">Reference proteome</keyword>
<keyword evidence="5" id="KW-1133">Transmembrane helix</keyword>
<evidence type="ECO:0000313" key="12">
    <source>
        <dbReference type="EMBL" id="GFO26416.1"/>
    </source>
</evidence>
<comment type="subcellular location">
    <subcellularLocation>
        <location evidence="1">Membrane</location>
        <topology evidence="1">Multi-pass membrane protein</topology>
    </subcellularLocation>
</comment>
<keyword evidence="3 11" id="KW-0894">Sodium channel</keyword>
<dbReference type="Gene3D" id="2.60.470.10">
    <property type="entry name" value="Acid-sensing ion channels like domains"/>
    <property type="match status" value="1"/>
</dbReference>
<proteinExistence type="inferred from homology"/>
<dbReference type="GO" id="GO:0005886">
    <property type="term" value="C:plasma membrane"/>
    <property type="evidence" value="ECO:0007669"/>
    <property type="project" value="TreeGrafter"/>
</dbReference>
<evidence type="ECO:0000256" key="11">
    <source>
        <dbReference type="RuleBase" id="RU000679"/>
    </source>
</evidence>
<keyword evidence="8" id="KW-0472">Membrane</keyword>
<dbReference type="Proteomes" id="UP000735302">
    <property type="component" value="Unassembled WGS sequence"/>
</dbReference>
<evidence type="ECO:0000256" key="6">
    <source>
        <dbReference type="ARBA" id="ARBA00023053"/>
    </source>
</evidence>
<evidence type="ECO:0000256" key="3">
    <source>
        <dbReference type="ARBA" id="ARBA00022461"/>
    </source>
</evidence>
<evidence type="ECO:0000256" key="4">
    <source>
        <dbReference type="ARBA" id="ARBA00022692"/>
    </source>
</evidence>
<evidence type="ECO:0000256" key="8">
    <source>
        <dbReference type="ARBA" id="ARBA00023136"/>
    </source>
</evidence>
<dbReference type="PANTHER" id="PTHR11690:SF248">
    <property type="entry name" value="PICKPOCKET 17, ISOFORM A"/>
    <property type="match status" value="1"/>
</dbReference>
<comment type="caution">
    <text evidence="12">The sequence shown here is derived from an EMBL/GenBank/DDBJ whole genome shotgun (WGS) entry which is preliminary data.</text>
</comment>
<dbReference type="AlphaFoldDB" id="A0AAV4C4X7"/>
<reference evidence="12 13" key="1">
    <citation type="journal article" date="2021" name="Elife">
        <title>Chloroplast acquisition without the gene transfer in kleptoplastic sea slugs, Plakobranchus ocellatus.</title>
        <authorList>
            <person name="Maeda T."/>
            <person name="Takahashi S."/>
            <person name="Yoshida T."/>
            <person name="Shimamura S."/>
            <person name="Takaki Y."/>
            <person name="Nagai Y."/>
            <person name="Toyoda A."/>
            <person name="Suzuki Y."/>
            <person name="Arimoto A."/>
            <person name="Ishii H."/>
            <person name="Satoh N."/>
            <person name="Nishiyama T."/>
            <person name="Hasebe M."/>
            <person name="Maruyama T."/>
            <person name="Minagawa J."/>
            <person name="Obokata J."/>
            <person name="Shigenobu S."/>
        </authorList>
    </citation>
    <scope>NUCLEOTIDE SEQUENCE [LARGE SCALE GENOMIC DNA]</scope>
</reference>
<keyword evidence="4 11" id="KW-0812">Transmembrane</keyword>
<dbReference type="InterPro" id="IPR001873">
    <property type="entry name" value="ENaC"/>
</dbReference>
<dbReference type="PRINTS" id="PR01078">
    <property type="entry name" value="AMINACHANNEL"/>
</dbReference>
<keyword evidence="6" id="KW-0915">Sodium</keyword>
<evidence type="ECO:0000256" key="10">
    <source>
        <dbReference type="ARBA" id="ARBA00023303"/>
    </source>
</evidence>
<name>A0AAV4C4X7_9GAST</name>
<protein>
    <submittedName>
        <fullName evidence="12">Degenerin mec-10</fullName>
    </submittedName>
</protein>
<dbReference type="PANTHER" id="PTHR11690">
    <property type="entry name" value="AMILORIDE-SENSITIVE SODIUM CHANNEL-RELATED"/>
    <property type="match status" value="1"/>
</dbReference>